<gene>
    <name evidence="3" type="primary">caiD</name>
    <name evidence="3" type="ORF">COCCU_04470</name>
</gene>
<feature type="domain" description="Enoyl-CoA hydratase/isomerase" evidence="2">
    <location>
        <begin position="22"/>
        <end position="345"/>
    </location>
</feature>
<dbReference type="InterPro" id="IPR032259">
    <property type="entry name" value="HIBYL-CoA-H"/>
</dbReference>
<dbReference type="GO" id="GO:0006574">
    <property type="term" value="P:L-valine catabolic process"/>
    <property type="evidence" value="ECO:0007669"/>
    <property type="project" value="TreeGrafter"/>
</dbReference>
<evidence type="ECO:0000313" key="4">
    <source>
        <dbReference type="Proteomes" id="UP000424462"/>
    </source>
</evidence>
<dbReference type="GO" id="GO:0003860">
    <property type="term" value="F:3-hydroxyisobutyryl-CoA hydrolase activity"/>
    <property type="evidence" value="ECO:0007669"/>
    <property type="project" value="InterPro"/>
</dbReference>
<dbReference type="Proteomes" id="UP000424462">
    <property type="component" value="Chromosome"/>
</dbReference>
<evidence type="ECO:0000259" key="2">
    <source>
        <dbReference type="Pfam" id="PF16113"/>
    </source>
</evidence>
<dbReference type="CDD" id="cd06558">
    <property type="entry name" value="crotonase-like"/>
    <property type="match status" value="1"/>
</dbReference>
<dbReference type="SUPFAM" id="SSF52096">
    <property type="entry name" value="ClpP/crotonase"/>
    <property type="match status" value="1"/>
</dbReference>
<dbReference type="EMBL" id="CP046455">
    <property type="protein sequence ID" value="QGU06842.1"/>
    <property type="molecule type" value="Genomic_DNA"/>
</dbReference>
<dbReference type="EC" id="4.2.1.-" evidence="3"/>
<dbReference type="InterPro" id="IPR029045">
    <property type="entry name" value="ClpP/crotonase-like_dom_sf"/>
</dbReference>
<dbReference type="NCBIfam" id="NF004127">
    <property type="entry name" value="PRK05617.1"/>
    <property type="match status" value="1"/>
</dbReference>
<dbReference type="InterPro" id="IPR045004">
    <property type="entry name" value="ECH_dom"/>
</dbReference>
<reference evidence="3 4" key="1">
    <citation type="submission" date="2019-11" db="EMBL/GenBank/DDBJ databases">
        <title>Complete genome sequence of Corynebacterium kalinowskii 1959, a novel Corynebacterium species isolated from soil of a small paddock in Vilsendorf, Germany.</title>
        <authorList>
            <person name="Schaffert L."/>
            <person name="Ruwe M."/>
            <person name="Milse J."/>
            <person name="Hanuschka K."/>
            <person name="Ortseifen V."/>
            <person name="Droste J."/>
            <person name="Brandt D."/>
            <person name="Schlueter L."/>
            <person name="Kutter Y."/>
            <person name="Vinke S."/>
            <person name="Viehoefer P."/>
            <person name="Jacob L."/>
            <person name="Luebke N.-C."/>
            <person name="Schulte-Berndt E."/>
            <person name="Hain C."/>
            <person name="Linder M."/>
            <person name="Schmidt P."/>
            <person name="Wollenschlaeger L."/>
            <person name="Luttermann T."/>
            <person name="Thieme E."/>
            <person name="Hassa J."/>
            <person name="Haak M."/>
            <person name="Wittchen M."/>
            <person name="Mentz A."/>
            <person name="Persicke M."/>
            <person name="Busche T."/>
            <person name="Ruckert C."/>
        </authorList>
    </citation>
    <scope>NUCLEOTIDE SEQUENCE [LARGE SCALE GENOMIC DNA]</scope>
    <source>
        <strain evidence="3 4">2039</strain>
    </source>
</reference>
<dbReference type="PANTHER" id="PTHR43176:SF5">
    <property type="entry name" value="3-HYDROXYISOBUTYRYL-COA HYDROLASE-LIKE PROTEIN 4, MITOCHONDRIAL"/>
    <property type="match status" value="1"/>
</dbReference>
<dbReference type="PANTHER" id="PTHR43176">
    <property type="entry name" value="3-HYDROXYISOBUTYRYL-COA HYDROLASE-RELATED"/>
    <property type="match status" value="1"/>
</dbReference>
<proteinExistence type="predicted"/>
<accession>A0A6B8VMW3</accession>
<name>A0A6B8VMW3_9CORY</name>
<dbReference type="AlphaFoldDB" id="A0A6B8VMW3"/>
<dbReference type="KEGG" id="cok:COCCU_04470"/>
<keyword evidence="3" id="KW-0456">Lyase</keyword>
<dbReference type="Pfam" id="PF16113">
    <property type="entry name" value="ECH_2"/>
    <property type="match status" value="1"/>
</dbReference>
<dbReference type="GO" id="GO:0016829">
    <property type="term" value="F:lyase activity"/>
    <property type="evidence" value="ECO:0007669"/>
    <property type="project" value="UniProtKB-KW"/>
</dbReference>
<keyword evidence="1" id="KW-0378">Hydrolase</keyword>
<dbReference type="Gene3D" id="3.90.226.10">
    <property type="entry name" value="2-enoyl-CoA Hydratase, Chain A, domain 1"/>
    <property type="match status" value="1"/>
</dbReference>
<keyword evidence="4" id="KW-1185">Reference proteome</keyword>
<evidence type="ECO:0000256" key="1">
    <source>
        <dbReference type="ARBA" id="ARBA00022801"/>
    </source>
</evidence>
<organism evidence="3 4">
    <name type="scientific">Corynebacterium occultum</name>
    <dbReference type="NCBI Taxonomy" id="2675219"/>
    <lineage>
        <taxon>Bacteria</taxon>
        <taxon>Bacillati</taxon>
        <taxon>Actinomycetota</taxon>
        <taxon>Actinomycetes</taxon>
        <taxon>Mycobacteriales</taxon>
        <taxon>Corynebacteriaceae</taxon>
        <taxon>Corynebacterium</taxon>
    </lineage>
</organism>
<protein>
    <submittedName>
        <fullName evidence="3">Carnitinyl-CoA dehydratase</fullName>
        <ecNumber evidence="3">4.2.1.-</ecNumber>
    </submittedName>
</protein>
<sequence length="352" mass="37819">MTELQQKIMTEKLSLEVRNGTGVITLDRPKALNAIDQEMVDEIGPVLRAWESDPAVEQVLIRSTSSKAFCAGGDIRYGYSHMAAGNTEQAEHFFASSYDLHAQVAAFPKPYVATIDGIAMGGGLGISAHGSFRVVTERASASMPEIYIAFVPDVGMSYEMQRMEGTKGYASASLATFIGTTALRLSAADMLWSGVGTHFVPSAELADFEAAVITGSIEEALERFSGTLDQPSRIAGFETGIEECFSGGEWAEIADRLAASPDTELQQLVLAQQERANPASIVAAVELYRAQPSSAREALDNEAAVGKLLRQDPNFFEGIRTVLIDKGDTPRFSPARTVEVDPAPYRSALAPD</sequence>
<evidence type="ECO:0000313" key="3">
    <source>
        <dbReference type="EMBL" id="QGU06842.1"/>
    </source>
</evidence>